<comment type="caution">
    <text evidence="2">The sequence shown here is derived from an EMBL/GenBank/DDBJ whole genome shotgun (WGS) entry which is preliminary data.</text>
</comment>
<dbReference type="SMART" id="SM00516">
    <property type="entry name" value="SEC14"/>
    <property type="match status" value="1"/>
</dbReference>
<dbReference type="Pfam" id="PF00650">
    <property type="entry name" value="CRAL_TRIO"/>
    <property type="match status" value="1"/>
</dbReference>
<dbReference type="InterPro" id="IPR036865">
    <property type="entry name" value="CRAL-TRIO_dom_sf"/>
</dbReference>
<dbReference type="EMBL" id="CAKXAJ010025409">
    <property type="protein sequence ID" value="CAH2238874.1"/>
    <property type="molecule type" value="Genomic_DNA"/>
</dbReference>
<evidence type="ECO:0000313" key="2">
    <source>
        <dbReference type="EMBL" id="CAH2238874.1"/>
    </source>
</evidence>
<evidence type="ECO:0000313" key="3">
    <source>
        <dbReference type="Proteomes" id="UP000838756"/>
    </source>
</evidence>
<dbReference type="Proteomes" id="UP000838756">
    <property type="component" value="Unassembled WGS sequence"/>
</dbReference>
<dbReference type="CDD" id="cd00170">
    <property type="entry name" value="SEC14"/>
    <property type="match status" value="1"/>
</dbReference>
<reference evidence="2" key="1">
    <citation type="submission" date="2022-03" db="EMBL/GenBank/DDBJ databases">
        <authorList>
            <person name="Lindestad O."/>
        </authorList>
    </citation>
    <scope>NUCLEOTIDE SEQUENCE</scope>
</reference>
<dbReference type="PRINTS" id="PR00180">
    <property type="entry name" value="CRETINALDHBP"/>
</dbReference>
<dbReference type="InterPro" id="IPR036273">
    <property type="entry name" value="CRAL/TRIO_N_dom_sf"/>
</dbReference>
<dbReference type="AlphaFoldDB" id="A0A8S4RNK4"/>
<dbReference type="Gene3D" id="3.40.525.10">
    <property type="entry name" value="CRAL-TRIO lipid binding domain"/>
    <property type="match status" value="1"/>
</dbReference>
<dbReference type="PROSITE" id="PS50191">
    <property type="entry name" value="CRAL_TRIO"/>
    <property type="match status" value="1"/>
</dbReference>
<dbReference type="OrthoDB" id="7422178at2759"/>
<protein>
    <submittedName>
        <fullName evidence="2">Jg13684 protein</fullName>
    </submittedName>
</protein>
<dbReference type="SUPFAM" id="SSF52087">
    <property type="entry name" value="CRAL/TRIO domain"/>
    <property type="match status" value="1"/>
</dbReference>
<dbReference type="SUPFAM" id="SSF46938">
    <property type="entry name" value="CRAL/TRIO N-terminal domain"/>
    <property type="match status" value="1"/>
</dbReference>
<dbReference type="GO" id="GO:0016020">
    <property type="term" value="C:membrane"/>
    <property type="evidence" value="ECO:0007669"/>
    <property type="project" value="TreeGrafter"/>
</dbReference>
<name>A0A8S4RNK4_9NEOP</name>
<gene>
    <name evidence="2" type="primary">jg13684</name>
    <name evidence="2" type="ORF">PAEG_LOCUS15900</name>
</gene>
<feature type="domain" description="CRAL-TRIO" evidence="1">
    <location>
        <begin position="93"/>
        <end position="256"/>
    </location>
</feature>
<dbReference type="GO" id="GO:1902936">
    <property type="term" value="F:phosphatidylinositol bisphosphate binding"/>
    <property type="evidence" value="ECO:0007669"/>
    <property type="project" value="TreeGrafter"/>
</dbReference>
<dbReference type="PANTHER" id="PTHR10174:SF222">
    <property type="entry name" value="GH10083P-RELATED"/>
    <property type="match status" value="1"/>
</dbReference>
<dbReference type="PANTHER" id="PTHR10174">
    <property type="entry name" value="ALPHA-TOCOPHEROL TRANSFER PROTEIN-RELATED"/>
    <property type="match status" value="1"/>
</dbReference>
<proteinExistence type="predicted"/>
<evidence type="ECO:0000259" key="1">
    <source>
        <dbReference type="PROSITE" id="PS50191"/>
    </source>
</evidence>
<sequence>MESLPKDSIFEFNADTLIYLRKQYDLDKPGRIEEAIDILEEWIKKQNHFVVKDFPREYLERSIIISKGSVERAKMKIDKLCTFRTIMPHFFEEFDVKNTRMLDDMYGYFLPKLTKDHYRVYLFKSKAKSLKSGLLDYYRYFFMQCEYIQANDYCNGLVGIVDYSEANLMEIIKWFNASDLREALAIIKARYGMRLKGIHFISGSKAIDAIVAVFKQVLSSKVAERLHVHKSMDEVFEFVDKDIIPVEYGGNEKPLIELHKKNLEVLSSDGFTAYLREMRKARTNESSRLSVAQADQYLGISGSFRTLSVD</sequence>
<organism evidence="2 3">
    <name type="scientific">Pararge aegeria aegeria</name>
    <dbReference type="NCBI Taxonomy" id="348720"/>
    <lineage>
        <taxon>Eukaryota</taxon>
        <taxon>Metazoa</taxon>
        <taxon>Ecdysozoa</taxon>
        <taxon>Arthropoda</taxon>
        <taxon>Hexapoda</taxon>
        <taxon>Insecta</taxon>
        <taxon>Pterygota</taxon>
        <taxon>Neoptera</taxon>
        <taxon>Endopterygota</taxon>
        <taxon>Lepidoptera</taxon>
        <taxon>Glossata</taxon>
        <taxon>Ditrysia</taxon>
        <taxon>Papilionoidea</taxon>
        <taxon>Nymphalidae</taxon>
        <taxon>Satyrinae</taxon>
        <taxon>Satyrini</taxon>
        <taxon>Parargina</taxon>
        <taxon>Pararge</taxon>
    </lineage>
</organism>
<accession>A0A8S4RNK4</accession>
<keyword evidence="3" id="KW-1185">Reference proteome</keyword>
<dbReference type="InterPro" id="IPR001251">
    <property type="entry name" value="CRAL-TRIO_dom"/>
</dbReference>